<reference evidence="1" key="2">
    <citation type="submission" date="2016-06" db="EMBL/GenBank/DDBJ databases">
        <title>The genome of a short-lived fish provides insights into sex chromosome evolution and the genetic control of aging.</title>
        <authorList>
            <person name="Reichwald K."/>
            <person name="Felder M."/>
            <person name="Petzold A."/>
            <person name="Koch P."/>
            <person name="Groth M."/>
            <person name="Platzer M."/>
        </authorList>
    </citation>
    <scope>NUCLEOTIDE SEQUENCE</scope>
    <source>
        <tissue evidence="1">Brain</tissue>
    </source>
</reference>
<evidence type="ECO:0000313" key="1">
    <source>
        <dbReference type="EMBL" id="SBS12361.1"/>
    </source>
</evidence>
<protein>
    <submittedName>
        <fullName evidence="1">Uncharacterized protein</fullName>
    </submittedName>
</protein>
<reference evidence="1" key="1">
    <citation type="submission" date="2016-05" db="EMBL/GenBank/DDBJ databases">
        <authorList>
            <person name="Lavstsen T."/>
            <person name="Jespersen J.S."/>
        </authorList>
    </citation>
    <scope>NUCLEOTIDE SEQUENCE</scope>
    <source>
        <tissue evidence="1">Brain</tissue>
    </source>
</reference>
<dbReference type="AlphaFoldDB" id="A0A1A8S288"/>
<feature type="non-terminal residue" evidence="1">
    <location>
        <position position="58"/>
    </location>
</feature>
<accession>A0A1A8S288</accession>
<organism evidence="1">
    <name type="scientific">Nothobranchius rachovii</name>
    <name type="common">bluefin notho</name>
    <dbReference type="NCBI Taxonomy" id="451742"/>
    <lineage>
        <taxon>Eukaryota</taxon>
        <taxon>Metazoa</taxon>
        <taxon>Chordata</taxon>
        <taxon>Craniata</taxon>
        <taxon>Vertebrata</taxon>
        <taxon>Euteleostomi</taxon>
        <taxon>Actinopterygii</taxon>
        <taxon>Neopterygii</taxon>
        <taxon>Teleostei</taxon>
        <taxon>Neoteleostei</taxon>
        <taxon>Acanthomorphata</taxon>
        <taxon>Ovalentaria</taxon>
        <taxon>Atherinomorphae</taxon>
        <taxon>Cyprinodontiformes</taxon>
        <taxon>Nothobranchiidae</taxon>
        <taxon>Nothobranchius</taxon>
    </lineage>
</organism>
<proteinExistence type="predicted"/>
<sequence length="58" mass="6287">ACLVCSGSAYTTMFSSSCQLHTAIEEVWTNFQEATVAQELRARSVITQFVTVTVSLGL</sequence>
<name>A0A1A8S288_9TELE</name>
<feature type="non-terminal residue" evidence="1">
    <location>
        <position position="1"/>
    </location>
</feature>
<gene>
    <name evidence="1" type="primary">Nfu_g_1_025209</name>
</gene>
<dbReference type="EMBL" id="HAEI01011063">
    <property type="protein sequence ID" value="SBS12361.1"/>
    <property type="molecule type" value="Transcribed_RNA"/>
</dbReference>